<keyword evidence="3" id="KW-1185">Reference proteome</keyword>
<dbReference type="EMBL" id="SUMG01000006">
    <property type="protein sequence ID" value="NBG88213.1"/>
    <property type="molecule type" value="Genomic_DNA"/>
</dbReference>
<organism evidence="2 3">
    <name type="scientific">Isachenkonia alkalipeptolytica</name>
    <dbReference type="NCBI Taxonomy" id="2565777"/>
    <lineage>
        <taxon>Bacteria</taxon>
        <taxon>Bacillati</taxon>
        <taxon>Bacillota</taxon>
        <taxon>Clostridia</taxon>
        <taxon>Eubacteriales</taxon>
        <taxon>Clostridiaceae</taxon>
        <taxon>Isachenkonia</taxon>
    </lineage>
</organism>
<dbReference type="Pfam" id="PF00561">
    <property type="entry name" value="Abhydrolase_1"/>
    <property type="match status" value="1"/>
</dbReference>
<dbReference type="InterPro" id="IPR050228">
    <property type="entry name" value="Carboxylesterase_BioH"/>
</dbReference>
<evidence type="ECO:0000313" key="2">
    <source>
        <dbReference type="EMBL" id="NBG88213.1"/>
    </source>
</evidence>
<dbReference type="Proteomes" id="UP000449710">
    <property type="component" value="Unassembled WGS sequence"/>
</dbReference>
<evidence type="ECO:0000313" key="3">
    <source>
        <dbReference type="Proteomes" id="UP000449710"/>
    </source>
</evidence>
<dbReference type="AlphaFoldDB" id="A0AA44BDS1"/>
<protein>
    <submittedName>
        <fullName evidence="2">Alpha/beta hydrolase</fullName>
    </submittedName>
</protein>
<dbReference type="InterPro" id="IPR029058">
    <property type="entry name" value="AB_hydrolase_fold"/>
</dbReference>
<dbReference type="SUPFAM" id="SSF53474">
    <property type="entry name" value="alpha/beta-Hydrolases"/>
    <property type="match status" value="1"/>
</dbReference>
<name>A0AA44BDS1_9CLOT</name>
<dbReference type="PANTHER" id="PTHR43194:SF2">
    <property type="entry name" value="PEROXISOMAL MEMBRANE PROTEIN LPX1"/>
    <property type="match status" value="1"/>
</dbReference>
<comment type="caution">
    <text evidence="2">The sequence shown here is derived from an EMBL/GenBank/DDBJ whole genome shotgun (WGS) entry which is preliminary data.</text>
</comment>
<dbReference type="RefSeq" id="WP_160720517.1">
    <property type="nucleotide sequence ID" value="NZ_SUMG01000006.1"/>
</dbReference>
<sequence>MSLKLSGSVKFYEELEHYRIAEGIQLYTRTVTGIKAASKKEKGKTAIYIHGGGSGGNHTMLLRPGKWLIEQGLFNKVILPDRRGEGLSTPLKEKLTLKDHAKDMKGLLDTLGVAEKVTAIGISYGGPIALELAAMDERIDEVILMASSPSLKEVKGLQGFLYRHGLLEKITESFYKKNLGKLPMEYPDFEGVYDLRSNRELTKYFMDAMKKTDPAQMESLMLQNASTLDKENNGIGNAFTSDLPIYQVIGTRDEIWETDLKDYQDRFPNIKSFHIPGEKHKGVILNAAPFYEGLKTIYNWEGRACS</sequence>
<dbReference type="InterPro" id="IPR000073">
    <property type="entry name" value="AB_hydrolase_1"/>
</dbReference>
<reference evidence="2 3" key="1">
    <citation type="submission" date="2019-04" db="EMBL/GenBank/DDBJ databases">
        <title>Isachenkonia alkalipeptolytica gen. nov. sp. nov. a new anaerobic, alkiliphilic organothrophic bacterium capable to reduce synthesized ferrihydrite isolated from a soda lake.</title>
        <authorList>
            <person name="Toshchakov S.V."/>
            <person name="Zavarzina D.G."/>
            <person name="Zhilina T.N."/>
            <person name="Kostrikina N.A."/>
            <person name="Kublanov I.V."/>
        </authorList>
    </citation>
    <scope>NUCLEOTIDE SEQUENCE [LARGE SCALE GENOMIC DNA]</scope>
    <source>
        <strain evidence="2 3">Z-1701</strain>
    </source>
</reference>
<dbReference type="PANTHER" id="PTHR43194">
    <property type="entry name" value="HYDROLASE ALPHA/BETA FOLD FAMILY"/>
    <property type="match status" value="1"/>
</dbReference>
<gene>
    <name evidence="2" type="ORF">ISALK_06830</name>
</gene>
<dbReference type="Gene3D" id="3.40.50.1820">
    <property type="entry name" value="alpha/beta hydrolase"/>
    <property type="match status" value="1"/>
</dbReference>
<feature type="domain" description="AB hydrolase-1" evidence="1">
    <location>
        <begin position="76"/>
        <end position="286"/>
    </location>
</feature>
<keyword evidence="2" id="KW-0378">Hydrolase</keyword>
<evidence type="ECO:0000259" key="1">
    <source>
        <dbReference type="Pfam" id="PF00561"/>
    </source>
</evidence>
<accession>A0AA44BDS1</accession>
<proteinExistence type="predicted"/>
<dbReference type="GO" id="GO:0016787">
    <property type="term" value="F:hydrolase activity"/>
    <property type="evidence" value="ECO:0007669"/>
    <property type="project" value="UniProtKB-KW"/>
</dbReference>